<dbReference type="STRING" id="2880.D8LM01"/>
<dbReference type="Pfam" id="PF16187">
    <property type="entry name" value="Peptidase_M16_M"/>
    <property type="match status" value="2"/>
</dbReference>
<dbReference type="InterPro" id="IPR011249">
    <property type="entry name" value="Metalloenz_LuxS/M16"/>
</dbReference>
<dbReference type="PANTHER" id="PTHR43690">
    <property type="entry name" value="NARDILYSIN"/>
    <property type="match status" value="1"/>
</dbReference>
<dbReference type="FunFam" id="3.30.830.10:FF:000004">
    <property type="entry name" value="Putative insulin-degrading enzyme"/>
    <property type="match status" value="1"/>
</dbReference>
<dbReference type="Pfam" id="PF00675">
    <property type="entry name" value="Peptidase_M16"/>
    <property type="match status" value="1"/>
</dbReference>
<dbReference type="OMA" id="ATERECK"/>
<evidence type="ECO:0000256" key="2">
    <source>
        <dbReference type="ARBA" id="ARBA00022670"/>
    </source>
</evidence>
<evidence type="ECO:0000259" key="8">
    <source>
        <dbReference type="Pfam" id="PF00675"/>
    </source>
</evidence>
<evidence type="ECO:0000256" key="6">
    <source>
        <dbReference type="ARBA" id="ARBA00023049"/>
    </source>
</evidence>
<dbReference type="Proteomes" id="UP000002630">
    <property type="component" value="Linkage Group LG17"/>
</dbReference>
<proteinExistence type="inferred from homology"/>
<keyword evidence="3" id="KW-0479">Metal-binding</keyword>
<feature type="compositionally biased region" description="Low complexity" evidence="7">
    <location>
        <begin position="7"/>
        <end position="18"/>
    </location>
</feature>
<feature type="region of interest" description="Disordered" evidence="7">
    <location>
        <begin position="1139"/>
        <end position="1164"/>
    </location>
</feature>
<dbReference type="GO" id="GO:0046872">
    <property type="term" value="F:metal ion binding"/>
    <property type="evidence" value="ECO:0007669"/>
    <property type="project" value="UniProtKB-KW"/>
</dbReference>
<name>D8LM01_ECTSI</name>
<feature type="domain" description="Peptidase M16 N-terminal" evidence="8">
    <location>
        <begin position="99"/>
        <end position="235"/>
    </location>
</feature>
<evidence type="ECO:0000259" key="11">
    <source>
        <dbReference type="Pfam" id="PF22456"/>
    </source>
</evidence>
<comment type="similarity">
    <text evidence="1">Belongs to the peptidase M16 family.</text>
</comment>
<evidence type="ECO:0000256" key="4">
    <source>
        <dbReference type="ARBA" id="ARBA00022801"/>
    </source>
</evidence>
<dbReference type="SUPFAM" id="SSF63411">
    <property type="entry name" value="LuxS/MPP-like metallohydrolase"/>
    <property type="match status" value="6"/>
</dbReference>
<evidence type="ECO:0000256" key="7">
    <source>
        <dbReference type="SAM" id="MobiDB-lite"/>
    </source>
</evidence>
<keyword evidence="4" id="KW-0378">Hydrolase</keyword>
<feature type="domain" description="Coenzyme PQQ synthesis protein F-like C-terminal lobe" evidence="11">
    <location>
        <begin position="1018"/>
        <end position="1077"/>
    </location>
</feature>
<dbReference type="PANTHER" id="PTHR43690:SF18">
    <property type="entry name" value="INSULIN-DEGRADING ENZYME-RELATED"/>
    <property type="match status" value="1"/>
</dbReference>
<evidence type="ECO:0000313" key="13">
    <source>
        <dbReference type="Proteomes" id="UP000002630"/>
    </source>
</evidence>
<dbReference type="InterPro" id="IPR007863">
    <property type="entry name" value="Peptidase_M16_C"/>
</dbReference>
<dbReference type="GO" id="GO:0043171">
    <property type="term" value="P:peptide catabolic process"/>
    <property type="evidence" value="ECO:0007669"/>
    <property type="project" value="TreeGrafter"/>
</dbReference>
<dbReference type="eggNOG" id="KOG0959">
    <property type="taxonomic scope" value="Eukaryota"/>
</dbReference>
<dbReference type="GO" id="GO:0051603">
    <property type="term" value="P:proteolysis involved in protein catabolic process"/>
    <property type="evidence" value="ECO:0007669"/>
    <property type="project" value="TreeGrafter"/>
</dbReference>
<feature type="domain" description="Peptidase M16 middle/third" evidence="10">
    <location>
        <begin position="649"/>
        <end position="744"/>
    </location>
</feature>
<dbReference type="Gene3D" id="3.30.830.10">
    <property type="entry name" value="Metalloenzyme, LuxS/M16 peptidase-like"/>
    <property type="match status" value="4"/>
</dbReference>
<feature type="domain" description="Peptidase M16 middle/third" evidence="10">
    <location>
        <begin position="445"/>
        <end position="584"/>
    </location>
</feature>
<dbReference type="InterPro" id="IPR011765">
    <property type="entry name" value="Pept_M16_N"/>
</dbReference>
<dbReference type="AlphaFoldDB" id="D8LM01"/>
<dbReference type="MEROPS" id="M16.A09"/>
<reference evidence="12 13" key="1">
    <citation type="journal article" date="2010" name="Nature">
        <title>The Ectocarpus genome and the independent evolution of multicellularity in brown algae.</title>
        <authorList>
            <person name="Cock J.M."/>
            <person name="Sterck L."/>
            <person name="Rouze P."/>
            <person name="Scornet D."/>
            <person name="Allen A.E."/>
            <person name="Amoutzias G."/>
            <person name="Anthouard V."/>
            <person name="Artiguenave F."/>
            <person name="Aury J.M."/>
            <person name="Badger J.H."/>
            <person name="Beszteri B."/>
            <person name="Billiau K."/>
            <person name="Bonnet E."/>
            <person name="Bothwell J.H."/>
            <person name="Bowler C."/>
            <person name="Boyen C."/>
            <person name="Brownlee C."/>
            <person name="Carrano C.J."/>
            <person name="Charrier B."/>
            <person name="Cho G.Y."/>
            <person name="Coelho S.M."/>
            <person name="Collen J."/>
            <person name="Corre E."/>
            <person name="Da Silva C."/>
            <person name="Delage L."/>
            <person name="Delaroque N."/>
            <person name="Dittami S.M."/>
            <person name="Doulbeau S."/>
            <person name="Elias M."/>
            <person name="Farnham G."/>
            <person name="Gachon C.M."/>
            <person name="Gschloessl B."/>
            <person name="Heesch S."/>
            <person name="Jabbari K."/>
            <person name="Jubin C."/>
            <person name="Kawai H."/>
            <person name="Kimura K."/>
            <person name="Kloareg B."/>
            <person name="Kupper F.C."/>
            <person name="Lang D."/>
            <person name="Le Bail A."/>
            <person name="Leblanc C."/>
            <person name="Lerouge P."/>
            <person name="Lohr M."/>
            <person name="Lopez P.J."/>
            <person name="Martens C."/>
            <person name="Maumus F."/>
            <person name="Michel G."/>
            <person name="Miranda-Saavedra D."/>
            <person name="Morales J."/>
            <person name="Moreau H."/>
            <person name="Motomura T."/>
            <person name="Nagasato C."/>
            <person name="Napoli C.A."/>
            <person name="Nelson D.R."/>
            <person name="Nyvall-Collen P."/>
            <person name="Peters A.F."/>
            <person name="Pommier C."/>
            <person name="Potin P."/>
            <person name="Poulain J."/>
            <person name="Quesneville H."/>
            <person name="Read B."/>
            <person name="Rensing S.A."/>
            <person name="Ritter A."/>
            <person name="Rousvoal S."/>
            <person name="Samanta M."/>
            <person name="Samson G."/>
            <person name="Schroeder D.C."/>
            <person name="Segurens B."/>
            <person name="Strittmatter M."/>
            <person name="Tonon T."/>
            <person name="Tregear J.W."/>
            <person name="Valentin K."/>
            <person name="von Dassow P."/>
            <person name="Yamagishi T."/>
            <person name="Van de Peer Y."/>
            <person name="Wincker P."/>
        </authorList>
    </citation>
    <scope>NUCLEOTIDE SEQUENCE [LARGE SCALE GENOMIC DNA]</scope>
    <source>
        <strain evidence="13">Ec32 / CCAP1310/4</strain>
    </source>
</reference>
<sequence>MTTATCSSSSSTLPTTLLRGGGGSTTGRRLLSSAAGVLSPGGHRGGGGRATITGRGDTQLSSTAAVAPPEVHPDGVTIIKPDRDTRHYRYLVLPNGLEVVLVSDPYTEQAAASMFIRAGHMQDPPELAGMAHFHEHMLFLGTERYPEEGEFENFLTQHGGSSNAYTATESTNYYFDVKSSHLRGATDRFAQFFRTPLFAESAIEREMQAVDSEHSNNKNEDTWRIYQVLKATANPSHAFSKFGSGNYETLRPRPEEGVDTRASLIDFHETYYSADAMKLSILGNEDLDTLEAWVRDAFSGVRNTKPPAVPDYGPYPAFGAAELGRRVTVIPLKETRQLALSWPLPPYQGVTRALLRNLYSQGYEGEGGLHKLLHGRGWVSSLSAGSMVTGTDFQLFRLSLSLTEEGERHTDEIIELCHRFIALLRSEPPQKRIRDDLAAMTEIGFRFLENGGPSRAVQSIATTLGQEDVVPAEVLSGAFTVLEWDPAALTDVVNRLTPKNCQILVVSKKDEEEADKDGSAAIGWRKERWYGTSYKVEALSEELLRRLEGVPPHVEGFPEAFRLPGANPFIPTEFSLRADDAGEPAAAAQEGTATAGDADADAEAVRRLLPASIPALALETVPKEDWSRLVPPSLVAEGVGGEGGRGGAVNLWHKMDRSYRVPKSSIAAKLWTPEPYASPMAAMQARMFVRLLKEDLKSWAYDADLAGLRYSLEMTTRGLQLSVGGYSSTVALLLSKILGHIGDLLAEYRELGELMESGRGGGGGGAGVGVGGHAEGQGLAGLTARQELLRQRYETSRESFLRYYRNSAQDQPYETADYYVRQVMEAEVWHIDEYRQALEDRDACTPADMARHFDKILGRMRVDVMAHGNVGRKEAEDLASAIADALSRTEPLPEAELPTRNALRLQAAGEGEGGGGNGVVVVELEADEAEKNSAVQVYLQAGPGESNLDLASALELINTLGYTSAFQQLRTREQLGYMVYTHLERGPSGKVTPPASWDGAGAAGGGEEMHPGGPLAWSVVVQSPDKTPAELEERVEAWIAGFRDELAALSDEVFQSTVASMSSSVLRRERSMREEASIFFGAIASRTGDFYRRYRKAESYRRLTKQAVLDAYDQFYAPGAPARRKLSVRVASQRHARDAEEKAAAAAAEGGWGHRGGREAGGSGGPVVLRSLEDIRAFKARTPIYE</sequence>
<feature type="domain" description="Peptidase M16 C-terminal" evidence="9">
    <location>
        <begin position="260"/>
        <end position="432"/>
    </location>
</feature>
<dbReference type="GO" id="GO:0005739">
    <property type="term" value="C:mitochondrion"/>
    <property type="evidence" value="ECO:0007669"/>
    <property type="project" value="TreeGrafter"/>
</dbReference>
<protein>
    <submittedName>
        <fullName evidence="12">Similar to insulin-degrading enzyme</fullName>
    </submittedName>
</protein>
<dbReference type="EMBL" id="FN648575">
    <property type="protein sequence ID" value="CBN77215.1"/>
    <property type="molecule type" value="Genomic_DNA"/>
</dbReference>
<dbReference type="GO" id="GO:0005829">
    <property type="term" value="C:cytosol"/>
    <property type="evidence" value="ECO:0007669"/>
    <property type="project" value="TreeGrafter"/>
</dbReference>
<keyword evidence="2" id="KW-0645">Protease</keyword>
<dbReference type="InParanoid" id="D8LM01"/>
<evidence type="ECO:0000256" key="3">
    <source>
        <dbReference type="ARBA" id="ARBA00022723"/>
    </source>
</evidence>
<dbReference type="EMBL" id="FN649742">
    <property type="protein sequence ID" value="CBN77215.1"/>
    <property type="molecule type" value="Genomic_DNA"/>
</dbReference>
<dbReference type="InterPro" id="IPR050626">
    <property type="entry name" value="Peptidase_M16"/>
</dbReference>
<dbReference type="Pfam" id="PF22456">
    <property type="entry name" value="PqqF-like_C_4"/>
    <property type="match status" value="1"/>
</dbReference>
<evidence type="ECO:0000256" key="5">
    <source>
        <dbReference type="ARBA" id="ARBA00022833"/>
    </source>
</evidence>
<dbReference type="OrthoDB" id="952271at2759"/>
<keyword evidence="5" id="KW-0862">Zinc</keyword>
<gene>
    <name evidence="12" type="ORF">Esi_0038_0101</name>
</gene>
<evidence type="ECO:0000259" key="9">
    <source>
        <dbReference type="Pfam" id="PF05193"/>
    </source>
</evidence>
<keyword evidence="13" id="KW-1185">Reference proteome</keyword>
<organism evidence="12 13">
    <name type="scientific">Ectocarpus siliculosus</name>
    <name type="common">Brown alga</name>
    <name type="synonym">Conferva siliculosa</name>
    <dbReference type="NCBI Taxonomy" id="2880"/>
    <lineage>
        <taxon>Eukaryota</taxon>
        <taxon>Sar</taxon>
        <taxon>Stramenopiles</taxon>
        <taxon>Ochrophyta</taxon>
        <taxon>PX clade</taxon>
        <taxon>Phaeophyceae</taxon>
        <taxon>Ectocarpales</taxon>
        <taxon>Ectocarpaceae</taxon>
        <taxon>Ectocarpus</taxon>
    </lineage>
</organism>
<dbReference type="Pfam" id="PF05193">
    <property type="entry name" value="Peptidase_M16_C"/>
    <property type="match status" value="1"/>
</dbReference>
<feature type="region of interest" description="Disordered" evidence="7">
    <location>
        <begin position="988"/>
        <end position="1008"/>
    </location>
</feature>
<accession>D8LM01</accession>
<feature type="compositionally biased region" description="Gly residues" evidence="7">
    <location>
        <begin position="1150"/>
        <end position="1164"/>
    </location>
</feature>
<evidence type="ECO:0000259" key="10">
    <source>
        <dbReference type="Pfam" id="PF16187"/>
    </source>
</evidence>
<dbReference type="InterPro" id="IPR032632">
    <property type="entry name" value="Peptidase_M16_M"/>
</dbReference>
<keyword evidence="6" id="KW-0482">Metalloprotease</keyword>
<dbReference type="InterPro" id="IPR054734">
    <property type="entry name" value="PqqF-like_C_4"/>
</dbReference>
<evidence type="ECO:0000256" key="1">
    <source>
        <dbReference type="ARBA" id="ARBA00007261"/>
    </source>
</evidence>
<evidence type="ECO:0000313" key="12">
    <source>
        <dbReference type="EMBL" id="CBN77215.1"/>
    </source>
</evidence>
<dbReference type="GO" id="GO:0004222">
    <property type="term" value="F:metalloendopeptidase activity"/>
    <property type="evidence" value="ECO:0007669"/>
    <property type="project" value="TreeGrafter"/>
</dbReference>
<feature type="region of interest" description="Disordered" evidence="7">
    <location>
        <begin position="1"/>
        <end position="78"/>
    </location>
</feature>